<dbReference type="RefSeq" id="WP_058090682.1">
    <property type="nucleotide sequence ID" value="NZ_FOUI01000020.1"/>
</dbReference>
<organism evidence="2 3">
    <name type="scientific">Halopseudomonas yangmingensis</name>
    <dbReference type="NCBI Taxonomy" id="1720063"/>
    <lineage>
        <taxon>Bacteria</taxon>
        <taxon>Pseudomonadati</taxon>
        <taxon>Pseudomonadota</taxon>
        <taxon>Gammaproteobacteria</taxon>
        <taxon>Pseudomonadales</taxon>
        <taxon>Pseudomonadaceae</taxon>
        <taxon>Halopseudomonas</taxon>
    </lineage>
</organism>
<evidence type="ECO:0000256" key="1">
    <source>
        <dbReference type="SAM" id="SignalP"/>
    </source>
</evidence>
<accession>A0A1I4UD54</accession>
<evidence type="ECO:0000313" key="2">
    <source>
        <dbReference type="EMBL" id="SFM86909.1"/>
    </source>
</evidence>
<reference evidence="3" key="1">
    <citation type="submission" date="2016-10" db="EMBL/GenBank/DDBJ databases">
        <authorList>
            <person name="Varghese N."/>
            <person name="Submissions S."/>
        </authorList>
    </citation>
    <scope>NUCLEOTIDE SEQUENCE [LARGE SCALE GENOMIC DNA]</scope>
    <source>
        <strain evidence="3">DSM 24213</strain>
    </source>
</reference>
<dbReference type="AlphaFoldDB" id="A0A1I4UD54"/>
<dbReference type="EMBL" id="FOUI01000020">
    <property type="protein sequence ID" value="SFM86909.1"/>
    <property type="molecule type" value="Genomic_DNA"/>
</dbReference>
<sequence length="164" mass="17384">MPIRLSPIALPFALAAGLLFSGLSLASDGAAIHQHDHGDAPFELHLNNGEQWAIDAPLSKAMGEIGQAMRESLQVIHEDRLAAEDYVPLAKRVNDGVAYMVANCQLPPAADAQLHMIIAQLMAGAEKMAGSSADSPRDGAVQVIGALDAYDKYFDDPSFVPVAH</sequence>
<keyword evidence="3" id="KW-1185">Reference proteome</keyword>
<feature type="signal peptide" evidence="1">
    <location>
        <begin position="1"/>
        <end position="26"/>
    </location>
</feature>
<feature type="chain" id="PRO_5017196346" description="DnrO protein" evidence="1">
    <location>
        <begin position="27"/>
        <end position="164"/>
    </location>
</feature>
<proteinExistence type="predicted"/>
<evidence type="ECO:0008006" key="4">
    <source>
        <dbReference type="Google" id="ProtNLM"/>
    </source>
</evidence>
<dbReference type="STRING" id="1720063.SAMN05216217_12032"/>
<keyword evidence="1" id="KW-0732">Signal</keyword>
<evidence type="ECO:0000313" key="3">
    <source>
        <dbReference type="Proteomes" id="UP000243629"/>
    </source>
</evidence>
<name>A0A1I4UD54_9GAMM</name>
<protein>
    <recommendedName>
        <fullName evidence="4">DnrO protein</fullName>
    </recommendedName>
</protein>
<gene>
    <name evidence="2" type="ORF">SAMN05216217_12032</name>
</gene>
<dbReference type="Proteomes" id="UP000243629">
    <property type="component" value="Unassembled WGS sequence"/>
</dbReference>